<evidence type="ECO:0008006" key="6">
    <source>
        <dbReference type="Google" id="ProtNLM"/>
    </source>
</evidence>
<sequence length="439" mass="45789">MLPRFLAAQCTPGATIRVGTDCTCNACSTVEVMSLETYARTGLNDEWIPSWNVESLKAGSVAYRSYGAYYVANPYNGTYDLANTTCKQVWSAASSSACEAAAGATASEILSTGVGGPIARSEYAAETNGFGCGDGFTGCSTCTPAWPCTGDAVCAGKASAGHWRGMCQWGSQRWALAGQTYTWILDHYYNPGNMYRCSSTSACSPTTGNDFCYGPPAPAVLVPGSMCTPANGTTCGATASIMTSSSSCSNSGVNSNVKDVWYSFTATLPTLNVRVQSGANFDAVVEVYSTVCATATMIGSCMNANGTGQAETIALTTLAAGNTYYIRVYDHAENAYANAPGGATFGICIYDPVTGAVDDVSGTSLDIYPNPSAGTFHINCDKAIEDISISDIVGRKVPFSITGKTGGNILLDLSTQPPGIYYLSAHVNGQPVRRKIVLQ</sequence>
<comment type="caution">
    <text evidence="4">The sequence shown here is derived from an EMBL/GenBank/DDBJ whole genome shotgun (WGS) entry which is preliminary data.</text>
</comment>
<proteinExistence type="predicted"/>
<feature type="domain" description="T9SS-like galactose binding" evidence="3">
    <location>
        <begin position="238"/>
        <end position="335"/>
    </location>
</feature>
<gene>
    <name evidence="4" type="ORF">GCM10023093_31430</name>
</gene>
<organism evidence="4 5">
    <name type="scientific">Nemorincola caseinilytica</name>
    <dbReference type="NCBI Taxonomy" id="2054315"/>
    <lineage>
        <taxon>Bacteria</taxon>
        <taxon>Pseudomonadati</taxon>
        <taxon>Bacteroidota</taxon>
        <taxon>Chitinophagia</taxon>
        <taxon>Chitinophagales</taxon>
        <taxon>Chitinophagaceae</taxon>
        <taxon>Nemorincola</taxon>
    </lineage>
</organism>
<keyword evidence="5" id="KW-1185">Reference proteome</keyword>
<name>A0ABP8NSJ3_9BACT</name>
<evidence type="ECO:0000259" key="1">
    <source>
        <dbReference type="Pfam" id="PF08486"/>
    </source>
</evidence>
<dbReference type="Proteomes" id="UP001500067">
    <property type="component" value="Unassembled WGS sequence"/>
</dbReference>
<dbReference type="InterPro" id="IPR026444">
    <property type="entry name" value="Secre_tail"/>
</dbReference>
<evidence type="ECO:0000313" key="4">
    <source>
        <dbReference type="EMBL" id="GAA4470333.1"/>
    </source>
</evidence>
<reference evidence="5" key="1">
    <citation type="journal article" date="2019" name="Int. J. Syst. Evol. Microbiol.">
        <title>The Global Catalogue of Microorganisms (GCM) 10K type strain sequencing project: providing services to taxonomists for standard genome sequencing and annotation.</title>
        <authorList>
            <consortium name="The Broad Institute Genomics Platform"/>
            <consortium name="The Broad Institute Genome Sequencing Center for Infectious Disease"/>
            <person name="Wu L."/>
            <person name="Ma J."/>
        </authorList>
    </citation>
    <scope>NUCLEOTIDE SEQUENCE [LARGE SCALE GENOMIC DNA]</scope>
    <source>
        <strain evidence="5">JCM 32105</strain>
    </source>
</reference>
<dbReference type="Gene3D" id="2.60.120.380">
    <property type="match status" value="1"/>
</dbReference>
<accession>A0ABP8NSJ3</accession>
<dbReference type="InterPro" id="IPR013693">
    <property type="entry name" value="SpoIID/LytB_N"/>
</dbReference>
<dbReference type="Pfam" id="PF23759">
    <property type="entry name" value="GBD_T9SS_assoc"/>
    <property type="match status" value="1"/>
</dbReference>
<evidence type="ECO:0000259" key="3">
    <source>
        <dbReference type="Pfam" id="PF23759"/>
    </source>
</evidence>
<dbReference type="Pfam" id="PF18962">
    <property type="entry name" value="Por_Secre_tail"/>
    <property type="match status" value="1"/>
</dbReference>
<feature type="domain" description="Sporulation stage II protein D amidase enhancer LytB N-terminal" evidence="1">
    <location>
        <begin position="27"/>
        <end position="110"/>
    </location>
</feature>
<protein>
    <recommendedName>
        <fullName evidence="6">T9SS type A sorting domain-containing protein</fullName>
    </recommendedName>
</protein>
<dbReference type="Pfam" id="PF08486">
    <property type="entry name" value="SpoIID"/>
    <property type="match status" value="1"/>
</dbReference>
<evidence type="ECO:0000313" key="5">
    <source>
        <dbReference type="Proteomes" id="UP001500067"/>
    </source>
</evidence>
<dbReference type="InterPro" id="IPR056600">
    <property type="entry name" value="GBD_T9SS_assoc"/>
</dbReference>
<feature type="domain" description="Secretion system C-terminal sorting" evidence="2">
    <location>
        <begin position="367"/>
        <end position="437"/>
    </location>
</feature>
<dbReference type="NCBIfam" id="TIGR04183">
    <property type="entry name" value="Por_Secre_tail"/>
    <property type="match status" value="1"/>
</dbReference>
<dbReference type="EMBL" id="BAABFA010000024">
    <property type="protein sequence ID" value="GAA4470333.1"/>
    <property type="molecule type" value="Genomic_DNA"/>
</dbReference>
<evidence type="ECO:0000259" key="2">
    <source>
        <dbReference type="Pfam" id="PF18962"/>
    </source>
</evidence>